<feature type="compositionally biased region" description="Acidic residues" evidence="1">
    <location>
        <begin position="158"/>
        <end position="181"/>
    </location>
</feature>
<evidence type="ECO:0008006" key="4">
    <source>
        <dbReference type="Google" id="ProtNLM"/>
    </source>
</evidence>
<protein>
    <recommendedName>
        <fullName evidence="4">GIY-YIG nuclease family protein</fullName>
    </recommendedName>
</protein>
<evidence type="ECO:0000313" key="3">
    <source>
        <dbReference type="Proteomes" id="UP000629365"/>
    </source>
</evidence>
<keyword evidence="3" id="KW-1185">Reference proteome</keyword>
<sequence length="371" mass="41884">MQLEITSTPRDTHVWAPTAQDADHLRRELTESGFLVLDANPWGLNQESLFPEGEHLEFDPERIFDVTIGADANATLQAIVDSGHTLIWHRWQTRLSRKVWGVNVAIPARGRRRPADIERAEHFGLKVRGSRDLGLRMSRDTYARINKRSSAPRRHSDDDPELSDAFDSVPDESVPDDPVSDDPERKILFDEWCAAHQKRALTNFDLNMAHFASLDHGEFEQALQHAISGRRKFTEVTDLTLWDGVPGLYIMVLDEYRQAYVGATDHPGGIMARIRQHWAGTKSFDRLIWGGVESSILSIDSFRALDTTRIFAVKTSSSFDGENTLLDRFPPKFMLNRIIGGRDAVNLAGLLGVDKVMKLRDFAAPPTDVFD</sequence>
<reference evidence="3" key="1">
    <citation type="journal article" date="2019" name="Int. J. Syst. Evol. Microbiol.">
        <title>The Global Catalogue of Microorganisms (GCM) 10K type strain sequencing project: providing services to taxonomists for standard genome sequencing and annotation.</title>
        <authorList>
            <consortium name="The Broad Institute Genomics Platform"/>
            <consortium name="The Broad Institute Genome Sequencing Center for Infectious Disease"/>
            <person name="Wu L."/>
            <person name="Ma J."/>
        </authorList>
    </citation>
    <scope>NUCLEOTIDE SEQUENCE [LARGE SCALE GENOMIC DNA]</scope>
    <source>
        <strain evidence="3">CCM 7640</strain>
    </source>
</reference>
<dbReference type="EMBL" id="BMCM01000003">
    <property type="protein sequence ID" value="GGD76818.1"/>
    <property type="molecule type" value="Genomic_DNA"/>
</dbReference>
<name>A0ABQ1RRP8_9MICO</name>
<evidence type="ECO:0000256" key="1">
    <source>
        <dbReference type="SAM" id="MobiDB-lite"/>
    </source>
</evidence>
<dbReference type="RefSeq" id="WP_188436415.1">
    <property type="nucleotide sequence ID" value="NZ_BMCM01000003.1"/>
</dbReference>
<organism evidence="2 3">
    <name type="scientific">Microbacterium murale</name>
    <dbReference type="NCBI Taxonomy" id="1081040"/>
    <lineage>
        <taxon>Bacteria</taxon>
        <taxon>Bacillati</taxon>
        <taxon>Actinomycetota</taxon>
        <taxon>Actinomycetes</taxon>
        <taxon>Micrococcales</taxon>
        <taxon>Microbacteriaceae</taxon>
        <taxon>Microbacterium</taxon>
    </lineage>
</organism>
<evidence type="ECO:0000313" key="2">
    <source>
        <dbReference type="EMBL" id="GGD76818.1"/>
    </source>
</evidence>
<feature type="region of interest" description="Disordered" evidence="1">
    <location>
        <begin position="144"/>
        <end position="182"/>
    </location>
</feature>
<proteinExistence type="predicted"/>
<comment type="caution">
    <text evidence="2">The sequence shown here is derived from an EMBL/GenBank/DDBJ whole genome shotgun (WGS) entry which is preliminary data.</text>
</comment>
<accession>A0ABQ1RRP8</accession>
<dbReference type="Proteomes" id="UP000629365">
    <property type="component" value="Unassembled WGS sequence"/>
</dbReference>
<gene>
    <name evidence="2" type="ORF">GCM10007269_19680</name>
</gene>